<feature type="transmembrane region" description="Helical" evidence="1">
    <location>
        <begin position="180"/>
        <end position="200"/>
    </location>
</feature>
<sequence>MQEFTTILPPVFTFIFLVTNILLTYIFLTPRGRWGGHVLAFAVAWVAEHLLRSLLQTVILDHFLLSYIVGLLYIIPIALIFKETLQAKLFVFFLIFSMSQFFILIFLFFEQLVFNQIVFTFMLTGALLEMASLPLIRRYVKPLVRDIIDIISQQNTSFTFFPVLAFILMSFYGVRANSLVANFVPLILSTLLLVYAYYLIARSIDQTKRHQALERHLALQRDHYQNLYKSIADTKAIRHDLRHHLATLTEFLGKNNPSAAQEYINQLSRIYDDSFLPSVCSNKSADALIAHYLKLAKRLNIATATELNLPDGLGIDELDLCVILGNCLENAIEACSKIGGEESGCIDIKSEITKGHLLITITNSFNGLALPRNGDRLVSTKKGADHGMGLSSVKALAAKYAGHFDSSFDQRVFKVSVSLKLPKNLAASG</sequence>
<dbReference type="PANTHER" id="PTHR40448:SF1">
    <property type="entry name" value="TWO-COMPONENT SENSOR HISTIDINE KINASE"/>
    <property type="match status" value="1"/>
</dbReference>
<feature type="transmembrane region" description="Helical" evidence="1">
    <location>
        <begin position="89"/>
        <end position="109"/>
    </location>
</feature>
<dbReference type="Proteomes" id="UP000192738">
    <property type="component" value="Unassembled WGS sequence"/>
</dbReference>
<evidence type="ECO:0000259" key="2">
    <source>
        <dbReference type="SMART" id="SM00387"/>
    </source>
</evidence>
<dbReference type="SMART" id="SM00387">
    <property type="entry name" value="HATPase_c"/>
    <property type="match status" value="1"/>
</dbReference>
<dbReference type="OrthoDB" id="9156435at2"/>
<feature type="transmembrane region" description="Helical" evidence="1">
    <location>
        <begin position="63"/>
        <end position="82"/>
    </location>
</feature>
<organism evidence="3 4">
    <name type="scientific">Sporomusa malonica</name>
    <dbReference type="NCBI Taxonomy" id="112901"/>
    <lineage>
        <taxon>Bacteria</taxon>
        <taxon>Bacillati</taxon>
        <taxon>Bacillota</taxon>
        <taxon>Negativicutes</taxon>
        <taxon>Selenomonadales</taxon>
        <taxon>Sporomusaceae</taxon>
        <taxon>Sporomusa</taxon>
    </lineage>
</organism>
<gene>
    <name evidence="3" type="ORF">SAMN04488500_101141</name>
</gene>
<dbReference type="PANTHER" id="PTHR40448">
    <property type="entry name" value="TWO-COMPONENT SENSOR HISTIDINE KINASE"/>
    <property type="match status" value="1"/>
</dbReference>
<evidence type="ECO:0000313" key="4">
    <source>
        <dbReference type="Proteomes" id="UP000192738"/>
    </source>
</evidence>
<dbReference type="AlphaFoldDB" id="A0A1W1Y9B6"/>
<dbReference type="InterPro" id="IPR032834">
    <property type="entry name" value="NatK-like_C"/>
</dbReference>
<accession>A0A1W1Y9B6</accession>
<dbReference type="CDD" id="cd16935">
    <property type="entry name" value="HATPase_AgrC-ComD-like"/>
    <property type="match status" value="1"/>
</dbReference>
<dbReference type="STRING" id="112901.SAMN04488500_101141"/>
<feature type="transmembrane region" description="Helical" evidence="1">
    <location>
        <begin position="115"/>
        <end position="136"/>
    </location>
</feature>
<feature type="domain" description="Histidine kinase/HSP90-like ATPase" evidence="2">
    <location>
        <begin position="315"/>
        <end position="423"/>
    </location>
</feature>
<dbReference type="Pfam" id="PF14501">
    <property type="entry name" value="HATPase_c_5"/>
    <property type="match status" value="1"/>
</dbReference>
<reference evidence="3 4" key="1">
    <citation type="submission" date="2017-04" db="EMBL/GenBank/DDBJ databases">
        <authorList>
            <person name="Afonso C.L."/>
            <person name="Miller P.J."/>
            <person name="Scott M.A."/>
            <person name="Spackman E."/>
            <person name="Goraichik I."/>
            <person name="Dimitrov K.M."/>
            <person name="Suarez D.L."/>
            <person name="Swayne D.E."/>
        </authorList>
    </citation>
    <scope>NUCLEOTIDE SEQUENCE [LARGE SCALE GENOMIC DNA]</scope>
    <source>
        <strain evidence="3 4">DSM 5090</strain>
    </source>
</reference>
<feature type="transmembrane region" description="Helical" evidence="1">
    <location>
        <begin position="157"/>
        <end position="174"/>
    </location>
</feature>
<dbReference type="EMBL" id="FWXI01000001">
    <property type="protein sequence ID" value="SMC32752.1"/>
    <property type="molecule type" value="Genomic_DNA"/>
</dbReference>
<keyword evidence="1" id="KW-0472">Membrane</keyword>
<evidence type="ECO:0000313" key="3">
    <source>
        <dbReference type="EMBL" id="SMC32752.1"/>
    </source>
</evidence>
<proteinExistence type="predicted"/>
<evidence type="ECO:0000256" key="1">
    <source>
        <dbReference type="SAM" id="Phobius"/>
    </source>
</evidence>
<dbReference type="InterPro" id="IPR003594">
    <property type="entry name" value="HATPase_dom"/>
</dbReference>
<protein>
    <submittedName>
        <fullName evidence="3">GHKL domain-containing protein</fullName>
    </submittedName>
</protein>
<dbReference type="RefSeq" id="WP_084573671.1">
    <property type="nucleotide sequence ID" value="NZ_CP155572.1"/>
</dbReference>
<dbReference type="InterPro" id="IPR036890">
    <property type="entry name" value="HATPase_C_sf"/>
</dbReference>
<dbReference type="SUPFAM" id="SSF55874">
    <property type="entry name" value="ATPase domain of HSP90 chaperone/DNA topoisomerase II/histidine kinase"/>
    <property type="match status" value="1"/>
</dbReference>
<keyword evidence="1" id="KW-0812">Transmembrane</keyword>
<feature type="transmembrane region" description="Helical" evidence="1">
    <location>
        <begin position="6"/>
        <end position="27"/>
    </location>
</feature>
<keyword evidence="1" id="KW-1133">Transmembrane helix</keyword>
<name>A0A1W1Y9B6_9FIRM</name>
<dbReference type="Gene3D" id="3.30.565.10">
    <property type="entry name" value="Histidine kinase-like ATPase, C-terminal domain"/>
    <property type="match status" value="1"/>
</dbReference>
<dbReference type="GO" id="GO:0042802">
    <property type="term" value="F:identical protein binding"/>
    <property type="evidence" value="ECO:0007669"/>
    <property type="project" value="TreeGrafter"/>
</dbReference>
<keyword evidence="4" id="KW-1185">Reference proteome</keyword>